<feature type="compositionally biased region" description="Low complexity" evidence="2">
    <location>
        <begin position="338"/>
        <end position="354"/>
    </location>
</feature>
<dbReference type="AlphaFoldDB" id="A0AAU1HQP6"/>
<organism evidence="4">
    <name type="scientific">Streptomyces sp. NBC_00180</name>
    <dbReference type="NCBI Taxonomy" id="2903632"/>
    <lineage>
        <taxon>Bacteria</taxon>
        <taxon>Bacillati</taxon>
        <taxon>Actinomycetota</taxon>
        <taxon>Actinomycetes</taxon>
        <taxon>Kitasatosporales</taxon>
        <taxon>Streptomycetaceae</taxon>
        <taxon>Streptomyces</taxon>
    </lineage>
</organism>
<evidence type="ECO:0000313" key="4">
    <source>
        <dbReference type="EMBL" id="WTP83981.1"/>
    </source>
</evidence>
<dbReference type="GO" id="GO:0003677">
    <property type="term" value="F:DNA binding"/>
    <property type="evidence" value="ECO:0007669"/>
    <property type="project" value="UniProtKB-KW"/>
</dbReference>
<dbReference type="Gene3D" id="1.10.260.40">
    <property type="entry name" value="lambda repressor-like DNA-binding domains"/>
    <property type="match status" value="2"/>
</dbReference>
<evidence type="ECO:0000256" key="2">
    <source>
        <dbReference type="SAM" id="MobiDB-lite"/>
    </source>
</evidence>
<dbReference type="EMBL" id="CP108140">
    <property type="protein sequence ID" value="WTP83981.1"/>
    <property type="molecule type" value="Genomic_DNA"/>
</dbReference>
<dbReference type="CDD" id="cd00093">
    <property type="entry name" value="HTH_XRE"/>
    <property type="match status" value="2"/>
</dbReference>
<dbReference type="Pfam" id="PF12844">
    <property type="entry name" value="HTH_19"/>
    <property type="match status" value="1"/>
</dbReference>
<feature type="region of interest" description="Disordered" evidence="2">
    <location>
        <begin position="337"/>
        <end position="416"/>
    </location>
</feature>
<evidence type="ECO:0000313" key="5">
    <source>
        <dbReference type="EMBL" id="WTP91856.1"/>
    </source>
</evidence>
<feature type="compositionally biased region" description="Pro residues" evidence="2">
    <location>
        <begin position="224"/>
        <end position="242"/>
    </location>
</feature>
<feature type="compositionally biased region" description="Low complexity" evidence="2">
    <location>
        <begin position="361"/>
        <end position="370"/>
    </location>
</feature>
<dbReference type="InterPro" id="IPR001387">
    <property type="entry name" value="Cro/C1-type_HTH"/>
</dbReference>
<feature type="domain" description="HTH cro/C1-type" evidence="3">
    <location>
        <begin position="501"/>
        <end position="532"/>
    </location>
</feature>
<dbReference type="InterPro" id="IPR010982">
    <property type="entry name" value="Lambda_DNA-bd_dom_sf"/>
</dbReference>
<feature type="domain" description="HTH cro/C1-type" evidence="3">
    <location>
        <begin position="423"/>
        <end position="462"/>
    </location>
</feature>
<keyword evidence="1" id="KW-0238">DNA-binding</keyword>
<dbReference type="SUPFAM" id="SSF47413">
    <property type="entry name" value="lambda repressor-like DNA-binding domains"/>
    <property type="match status" value="2"/>
</dbReference>
<reference evidence="4" key="1">
    <citation type="submission" date="2022-10" db="EMBL/GenBank/DDBJ databases">
        <title>The complete genomes of actinobacterial strains from the NBC collection.</title>
        <authorList>
            <person name="Joergensen T.S."/>
            <person name="Alvarez Arevalo M."/>
            <person name="Sterndorff E.B."/>
            <person name="Faurdal D."/>
            <person name="Vuksanovic O."/>
            <person name="Mourched A.-S."/>
            <person name="Charusanti P."/>
            <person name="Shaw S."/>
            <person name="Blin K."/>
            <person name="Weber T."/>
        </authorList>
    </citation>
    <scope>NUCLEOTIDE SEQUENCE</scope>
    <source>
        <strain evidence="4">NBC 00180</strain>
    </source>
</reference>
<dbReference type="PROSITE" id="PS50943">
    <property type="entry name" value="HTH_CROC1"/>
    <property type="match status" value="2"/>
</dbReference>
<proteinExistence type="predicted"/>
<evidence type="ECO:0000259" key="3">
    <source>
        <dbReference type="PROSITE" id="PS50943"/>
    </source>
</evidence>
<sequence length="578" mass="64672">MENYPPPAAGSAGGAGQAGNEEETILQAILFQSTTLQNPDLQWLRDQLQAHYNDDYLDHELWLCQMYGNSPTVANLCGTRPITAAEAEDAWDELVGAYYTWYNTVYQPATAGDIPSGGQSGATTSVQDQPAPGTWTDDDTAWLTDFLNACTRGKYQRNKAGLKKFLLEEDAADEVADAFIRRAQQHYGGADTLAQVLADTRPATGPVSAPQQQTQGTGYLWTPDPAPQPAPAAPLHPHPHPATPAWSQKDENVLNRWLDWLAQMDQQPTWNTIANGLAQLLASQKINAEPAAWWTTAWQSPSRQIAYLRQNQSRKADLSVTLDAQITYAWESTRRALANQQQQTQNQPQAQPPAYTWTPDPQTQPQTTPQTHPPAQHPAAQSSSGQSRPGKRKPAPDPNVTEHKSNQPKRQRPVGENAFSQKMWELREKAKLSQKETGERLKIAQNYIAQYESGSYIDPDTAHRWIQAVTDDPNIQGELQALYDAIYRGRKNAGQVFGERMQQLRIRRGFPQRRVGKEIGVSQAMISQWESGANITVQESANRWINFLTAGLQDRENVRRELRQLYEKATGRKFSWTD</sequence>
<dbReference type="PANTHER" id="PTHR46558:SF4">
    <property type="entry name" value="DNA-BIDING PHAGE PROTEIN"/>
    <property type="match status" value="1"/>
</dbReference>
<gene>
    <name evidence="4" type="ORF">OG477_00575</name>
    <name evidence="5" type="ORF">OG477_44765</name>
</gene>
<feature type="region of interest" description="Disordered" evidence="2">
    <location>
        <begin position="223"/>
        <end position="244"/>
    </location>
</feature>
<evidence type="ECO:0000256" key="1">
    <source>
        <dbReference type="ARBA" id="ARBA00023125"/>
    </source>
</evidence>
<name>A0AAU1HQP6_9ACTN</name>
<dbReference type="EMBL" id="CP108140">
    <property type="protein sequence ID" value="WTP91856.1"/>
    <property type="molecule type" value="Genomic_DNA"/>
</dbReference>
<accession>A0AAU1HQP6</accession>
<dbReference type="PANTHER" id="PTHR46558">
    <property type="entry name" value="TRACRIPTIONAL REGULATORY PROTEIN-RELATED-RELATED"/>
    <property type="match status" value="1"/>
</dbReference>
<dbReference type="SMART" id="SM00530">
    <property type="entry name" value="HTH_XRE"/>
    <property type="match status" value="2"/>
</dbReference>
<dbReference type="Pfam" id="PF01381">
    <property type="entry name" value="HTH_3"/>
    <property type="match status" value="1"/>
</dbReference>
<protein>
    <submittedName>
        <fullName evidence="4">Transcriptional regulator</fullName>
    </submittedName>
</protein>
<feature type="region of interest" description="Disordered" evidence="2">
    <location>
        <begin position="113"/>
        <end position="137"/>
    </location>
</feature>